<feature type="disulfide bond" evidence="7">
    <location>
        <begin position="21"/>
        <end position="90"/>
    </location>
</feature>
<dbReference type="Gene3D" id="2.40.50.120">
    <property type="match status" value="1"/>
</dbReference>
<feature type="chain" id="PRO_5036489059" description="NTR domain-containing protein" evidence="8">
    <location>
        <begin position="21"/>
        <end position="106"/>
    </location>
</feature>
<keyword evidence="11" id="KW-1185">Reference proteome</keyword>
<dbReference type="GO" id="GO:0002020">
    <property type="term" value="F:protease binding"/>
    <property type="evidence" value="ECO:0007669"/>
    <property type="project" value="TreeGrafter"/>
</dbReference>
<dbReference type="PROSITE" id="PS50189">
    <property type="entry name" value="NTR"/>
    <property type="match status" value="1"/>
</dbReference>
<evidence type="ECO:0000256" key="4">
    <source>
        <dbReference type="ARBA" id="ARBA00022833"/>
    </source>
</evidence>
<dbReference type="InterPro" id="IPR001820">
    <property type="entry name" value="TIMP"/>
</dbReference>
<dbReference type="InterPro" id="IPR001134">
    <property type="entry name" value="Netrin_domain"/>
</dbReference>
<proteinExistence type="predicted"/>
<sequence>MKRLAIICVVLVCVFTYNEACSCIPTHPQEQFCNSDFVVRARILSRTVTGSTDLFENVFYTVLISQNYKGGTRIGSISQRIYTAPHSASCGVSFQIGRQYIIAGYI</sequence>
<evidence type="ECO:0000259" key="9">
    <source>
        <dbReference type="PROSITE" id="PS50189"/>
    </source>
</evidence>
<evidence type="ECO:0000256" key="5">
    <source>
        <dbReference type="ARBA" id="ARBA00023157"/>
    </source>
</evidence>
<dbReference type="EnsemblMetazoa" id="G28801.2">
    <property type="protein sequence ID" value="G28801.2:cds"/>
    <property type="gene ID" value="G28801"/>
</dbReference>
<dbReference type="GO" id="GO:0031012">
    <property type="term" value="C:extracellular matrix"/>
    <property type="evidence" value="ECO:0007669"/>
    <property type="project" value="TreeGrafter"/>
</dbReference>
<keyword evidence="8" id="KW-0732">Signal</keyword>
<evidence type="ECO:0000256" key="3">
    <source>
        <dbReference type="ARBA" id="ARBA00022723"/>
    </source>
</evidence>
<feature type="signal peptide" evidence="8">
    <location>
        <begin position="1"/>
        <end position="20"/>
    </location>
</feature>
<name>A0A8W8LN70_MAGGI</name>
<feature type="domain" description="NTR" evidence="9">
    <location>
        <begin position="21"/>
        <end position="106"/>
    </location>
</feature>
<dbReference type="SUPFAM" id="SSF50242">
    <property type="entry name" value="TIMP-like"/>
    <property type="match status" value="1"/>
</dbReference>
<dbReference type="PANTHER" id="PTHR11844:SF33">
    <property type="entry name" value="TISSUE INHIBITOR OF METALLOPROTEINASE"/>
    <property type="match status" value="1"/>
</dbReference>
<evidence type="ECO:0000256" key="1">
    <source>
        <dbReference type="ARBA" id="ARBA00004613"/>
    </source>
</evidence>
<keyword evidence="3 6" id="KW-0479">Metal-binding</keyword>
<evidence type="ECO:0000256" key="7">
    <source>
        <dbReference type="PIRSR" id="PIRSR601820-3"/>
    </source>
</evidence>
<evidence type="ECO:0000256" key="8">
    <source>
        <dbReference type="SAM" id="SignalP"/>
    </source>
</evidence>
<feature type="binding site" evidence="6">
    <location>
        <position position="21"/>
    </location>
    <ligand>
        <name>Zn(2+)</name>
        <dbReference type="ChEBI" id="CHEBI:29105"/>
        <note>ligand shared with metalloproteinase partner</note>
    </ligand>
</feature>
<keyword evidence="5 7" id="KW-1015">Disulfide bond</keyword>
<keyword evidence="2" id="KW-0964">Secreted</keyword>
<comment type="subcellular location">
    <subcellularLocation>
        <location evidence="1">Secreted</location>
    </subcellularLocation>
</comment>
<keyword evidence="4 6" id="KW-0862">Zinc</keyword>
<dbReference type="AlphaFoldDB" id="A0A8W8LN70"/>
<dbReference type="InterPro" id="IPR030490">
    <property type="entry name" value="TIMP_CS"/>
</dbReference>
<dbReference type="GO" id="GO:0051045">
    <property type="term" value="P:negative regulation of membrane protein ectodomain proteolysis"/>
    <property type="evidence" value="ECO:0007669"/>
    <property type="project" value="TreeGrafter"/>
</dbReference>
<dbReference type="GO" id="GO:0046872">
    <property type="term" value="F:metal ion binding"/>
    <property type="evidence" value="ECO:0007669"/>
    <property type="project" value="UniProtKB-KW"/>
</dbReference>
<accession>A0A8W8LN70</accession>
<dbReference type="GO" id="GO:0005615">
    <property type="term" value="C:extracellular space"/>
    <property type="evidence" value="ECO:0007669"/>
    <property type="project" value="TreeGrafter"/>
</dbReference>
<evidence type="ECO:0000313" key="10">
    <source>
        <dbReference type="EnsemblMetazoa" id="G28801.2:cds"/>
    </source>
</evidence>
<dbReference type="PANTHER" id="PTHR11844">
    <property type="entry name" value="METALLOPROTEASE INHIBITOR"/>
    <property type="match status" value="1"/>
</dbReference>
<dbReference type="InterPro" id="IPR008993">
    <property type="entry name" value="TIMP-like_OB-fold"/>
</dbReference>
<dbReference type="PROSITE" id="PS00288">
    <property type="entry name" value="TIMP"/>
    <property type="match status" value="1"/>
</dbReference>
<protein>
    <recommendedName>
        <fullName evidence="9">NTR domain-containing protein</fullName>
    </recommendedName>
</protein>
<evidence type="ECO:0000256" key="2">
    <source>
        <dbReference type="ARBA" id="ARBA00022525"/>
    </source>
</evidence>
<dbReference type="GO" id="GO:0008191">
    <property type="term" value="F:metalloendopeptidase inhibitor activity"/>
    <property type="evidence" value="ECO:0007669"/>
    <property type="project" value="InterPro"/>
</dbReference>
<dbReference type="Proteomes" id="UP000005408">
    <property type="component" value="Unassembled WGS sequence"/>
</dbReference>
<dbReference type="Pfam" id="PF00965">
    <property type="entry name" value="TIMP"/>
    <property type="match status" value="1"/>
</dbReference>
<reference evidence="10" key="1">
    <citation type="submission" date="2022-08" db="UniProtKB">
        <authorList>
            <consortium name="EnsemblMetazoa"/>
        </authorList>
    </citation>
    <scope>IDENTIFICATION</scope>
    <source>
        <strain evidence="10">05x7-T-G4-1.051#20</strain>
    </source>
</reference>
<dbReference type="SMART" id="SM00206">
    <property type="entry name" value="NTR"/>
    <property type="match status" value="1"/>
</dbReference>
<evidence type="ECO:0000256" key="6">
    <source>
        <dbReference type="PIRSR" id="PIRSR601820-1"/>
    </source>
</evidence>
<evidence type="ECO:0000313" key="11">
    <source>
        <dbReference type="Proteomes" id="UP000005408"/>
    </source>
</evidence>
<organism evidence="10 11">
    <name type="scientific">Magallana gigas</name>
    <name type="common">Pacific oyster</name>
    <name type="synonym">Crassostrea gigas</name>
    <dbReference type="NCBI Taxonomy" id="29159"/>
    <lineage>
        <taxon>Eukaryota</taxon>
        <taxon>Metazoa</taxon>
        <taxon>Spiralia</taxon>
        <taxon>Lophotrochozoa</taxon>
        <taxon>Mollusca</taxon>
        <taxon>Bivalvia</taxon>
        <taxon>Autobranchia</taxon>
        <taxon>Pteriomorphia</taxon>
        <taxon>Ostreida</taxon>
        <taxon>Ostreoidea</taxon>
        <taxon>Ostreidae</taxon>
        <taxon>Magallana</taxon>
    </lineage>
</organism>